<evidence type="ECO:0000256" key="4">
    <source>
        <dbReference type="ARBA" id="ARBA00023140"/>
    </source>
</evidence>
<evidence type="ECO:0000259" key="5">
    <source>
        <dbReference type="Pfam" id="PF00501"/>
    </source>
</evidence>
<sequence length="446" mass="50498">MFKNELYIYGKEDVLVPAHLNFGKYMLDKFRRHQEGMALENAVTGETLTYKELTRYAVSLSISLIRLGVKKGDIVAVGCEKRIDFIPTVLAIIFTGATYTPYDVYSGRAVLKHKLSITYPKYFILSNKFWDTHKDILQSFDCIKIFISLDEGLNDAVPVKDLITDRVDITKFEPVEVVGQIDTAFILYSSGTTGMPKGVELTHLNCILNSAQNEFKDESLQTAFVCGEWYHNYDTFMTYKFLAAGRKVVYAVDVSEENVLMGMDKCQIADLETRKTLGPNQPGEICVKGPILMKGYIGIDSSSYLDEEGFLKTGDLGYYDDDEYFYIIDRIKEIINYKGCKIAPLELETILMSHPDVCDAAVVGKPIPDYGEVPAAFIVKQQSSNITEMDLINYVASEASINLIYFVVSPLMQLRGGVRFIDKIPRNTRGKILRRRLREMLNDEDN</sequence>
<evidence type="ECO:0000256" key="1">
    <source>
        <dbReference type="ARBA" id="ARBA00004275"/>
    </source>
</evidence>
<dbReference type="InterPro" id="IPR020845">
    <property type="entry name" value="AMP-binding_CS"/>
</dbReference>
<comment type="subcellular location">
    <subcellularLocation>
        <location evidence="1">Peroxisome</location>
    </subcellularLocation>
</comment>
<evidence type="ECO:0000259" key="6">
    <source>
        <dbReference type="Pfam" id="PF13193"/>
    </source>
</evidence>
<dbReference type="InterPro" id="IPR000873">
    <property type="entry name" value="AMP-dep_synth/lig_dom"/>
</dbReference>
<keyword evidence="3" id="KW-0436">Ligase</keyword>
<dbReference type="OrthoDB" id="10253869at2759"/>
<reference evidence="7" key="1">
    <citation type="submission" date="2021-04" db="EMBL/GenBank/DDBJ databases">
        <authorList>
            <person name="Tunstrom K."/>
        </authorList>
    </citation>
    <scope>NUCLEOTIDE SEQUENCE</scope>
</reference>
<dbReference type="PANTHER" id="PTHR24096">
    <property type="entry name" value="LONG-CHAIN-FATTY-ACID--COA LIGASE"/>
    <property type="match status" value="1"/>
</dbReference>
<dbReference type="Pfam" id="PF00501">
    <property type="entry name" value="AMP-binding"/>
    <property type="match status" value="1"/>
</dbReference>
<evidence type="ECO:0000313" key="8">
    <source>
        <dbReference type="Proteomes" id="UP000691718"/>
    </source>
</evidence>
<gene>
    <name evidence="7" type="ORF">PAPOLLO_LOCUS8326</name>
</gene>
<protein>
    <submittedName>
        <fullName evidence="7">(apollo) hypothetical protein</fullName>
    </submittedName>
</protein>
<dbReference type="Proteomes" id="UP000691718">
    <property type="component" value="Unassembled WGS sequence"/>
</dbReference>
<accession>A0A8S3WN01</accession>
<comment type="similarity">
    <text evidence="2">Belongs to the ATP-dependent AMP-binding enzyme family.</text>
</comment>
<dbReference type="GO" id="GO:0016405">
    <property type="term" value="F:CoA-ligase activity"/>
    <property type="evidence" value="ECO:0007669"/>
    <property type="project" value="TreeGrafter"/>
</dbReference>
<keyword evidence="4" id="KW-0576">Peroxisome</keyword>
<comment type="caution">
    <text evidence="7">The sequence shown here is derived from an EMBL/GenBank/DDBJ whole genome shotgun (WGS) entry which is preliminary data.</text>
</comment>
<evidence type="ECO:0000256" key="3">
    <source>
        <dbReference type="ARBA" id="ARBA00022598"/>
    </source>
</evidence>
<feature type="domain" description="AMP-binding enzyme C-terminal" evidence="6">
    <location>
        <begin position="346"/>
        <end position="431"/>
    </location>
</feature>
<dbReference type="Pfam" id="PF13193">
    <property type="entry name" value="AMP-binding_C"/>
    <property type="match status" value="1"/>
</dbReference>
<feature type="domain" description="AMP-dependent synthetase/ligase" evidence="5">
    <location>
        <begin position="33"/>
        <end position="252"/>
    </location>
</feature>
<dbReference type="PANTHER" id="PTHR24096:SF149">
    <property type="entry name" value="AMP-BINDING DOMAIN-CONTAINING PROTEIN-RELATED"/>
    <property type="match status" value="1"/>
</dbReference>
<dbReference type="InterPro" id="IPR025110">
    <property type="entry name" value="AMP-bd_C"/>
</dbReference>
<dbReference type="AlphaFoldDB" id="A0A8S3WN01"/>
<proteinExistence type="inferred from homology"/>
<name>A0A8S3WN01_PARAO</name>
<evidence type="ECO:0000313" key="7">
    <source>
        <dbReference type="EMBL" id="CAG4970638.1"/>
    </source>
</evidence>
<keyword evidence="8" id="KW-1185">Reference proteome</keyword>
<dbReference type="EMBL" id="CAJQZP010000585">
    <property type="protein sequence ID" value="CAG4970638.1"/>
    <property type="molecule type" value="Genomic_DNA"/>
</dbReference>
<dbReference type="PROSITE" id="PS00455">
    <property type="entry name" value="AMP_BINDING"/>
    <property type="match status" value="1"/>
</dbReference>
<evidence type="ECO:0000256" key="2">
    <source>
        <dbReference type="ARBA" id="ARBA00006432"/>
    </source>
</evidence>
<dbReference type="GO" id="GO:0005777">
    <property type="term" value="C:peroxisome"/>
    <property type="evidence" value="ECO:0007669"/>
    <property type="project" value="UniProtKB-SubCell"/>
</dbReference>
<organism evidence="7 8">
    <name type="scientific">Parnassius apollo</name>
    <name type="common">Apollo butterfly</name>
    <name type="synonym">Papilio apollo</name>
    <dbReference type="NCBI Taxonomy" id="110799"/>
    <lineage>
        <taxon>Eukaryota</taxon>
        <taxon>Metazoa</taxon>
        <taxon>Ecdysozoa</taxon>
        <taxon>Arthropoda</taxon>
        <taxon>Hexapoda</taxon>
        <taxon>Insecta</taxon>
        <taxon>Pterygota</taxon>
        <taxon>Neoptera</taxon>
        <taxon>Endopterygota</taxon>
        <taxon>Lepidoptera</taxon>
        <taxon>Glossata</taxon>
        <taxon>Ditrysia</taxon>
        <taxon>Papilionoidea</taxon>
        <taxon>Papilionidae</taxon>
        <taxon>Parnassiinae</taxon>
        <taxon>Parnassini</taxon>
        <taxon>Parnassius</taxon>
        <taxon>Parnassius</taxon>
    </lineage>
</organism>